<organism evidence="8 9">
    <name type="scientific">Amycolatopsis tolypomycina</name>
    <dbReference type="NCBI Taxonomy" id="208445"/>
    <lineage>
        <taxon>Bacteria</taxon>
        <taxon>Bacillati</taxon>
        <taxon>Actinomycetota</taxon>
        <taxon>Actinomycetes</taxon>
        <taxon>Pseudonocardiales</taxon>
        <taxon>Pseudonocardiaceae</taxon>
        <taxon>Amycolatopsis</taxon>
    </lineage>
</organism>
<dbReference type="GO" id="GO:0005886">
    <property type="term" value="C:plasma membrane"/>
    <property type="evidence" value="ECO:0007669"/>
    <property type="project" value="UniProtKB-SubCell"/>
</dbReference>
<dbReference type="PANTHER" id="PTHR35007">
    <property type="entry name" value="INTEGRAL MEMBRANE PROTEIN-RELATED"/>
    <property type="match status" value="1"/>
</dbReference>
<evidence type="ECO:0000256" key="1">
    <source>
        <dbReference type="ARBA" id="ARBA00004651"/>
    </source>
</evidence>
<feature type="transmembrane region" description="Helical" evidence="6">
    <location>
        <begin position="124"/>
        <end position="142"/>
    </location>
</feature>
<reference evidence="9" key="1">
    <citation type="submission" date="2016-10" db="EMBL/GenBank/DDBJ databases">
        <authorList>
            <person name="Varghese N."/>
            <person name="Submissions S."/>
        </authorList>
    </citation>
    <scope>NUCLEOTIDE SEQUENCE [LARGE SCALE GENOMIC DNA]</scope>
    <source>
        <strain evidence="9">DSM 44544</strain>
    </source>
</reference>
<dbReference type="RefSeq" id="WP_091305510.1">
    <property type="nucleotide sequence ID" value="NZ_FNSO01000003.1"/>
</dbReference>
<evidence type="ECO:0000256" key="3">
    <source>
        <dbReference type="ARBA" id="ARBA00022692"/>
    </source>
</evidence>
<dbReference type="Pfam" id="PF00482">
    <property type="entry name" value="T2SSF"/>
    <property type="match status" value="1"/>
</dbReference>
<keyword evidence="9" id="KW-1185">Reference proteome</keyword>
<evidence type="ECO:0000313" key="8">
    <source>
        <dbReference type="EMBL" id="SEB46195.1"/>
    </source>
</evidence>
<sequence length="297" mass="31297">MIPALLLGAGAGVGWWLLLTWILPVRPALHDRLAQLRTRTPAAPIVVADDASWAIAWVRMFAPGLRKLGLPGARIEADLRITGRGTDTHLAAKALLTIAGLLTPWLLQALLALGELSLDVEVPLLAGLVLAALGFLTPDLDVRAKATRLRREFRDALSAFLDLVGITLAGGAGVEAALGDASAVGAGPAFEAIRRALRTAQLTRTTPWTTLRRLGEELDITELAELAASISLAGTEGARVRASLAAKAQALRTHQVTDAETDAQAATERMALPVTVLFLGFLGFIAYPAVIQVLNGL</sequence>
<gene>
    <name evidence="8" type="ORF">SAMN04489727_1941</name>
</gene>
<keyword evidence="5 6" id="KW-0472">Membrane</keyword>
<dbReference type="OrthoDB" id="5243064at2"/>
<accession>A0A1H4JJK4</accession>
<feature type="domain" description="Type II secretion system protein GspF" evidence="7">
    <location>
        <begin position="160"/>
        <end position="288"/>
    </location>
</feature>
<keyword evidence="4 6" id="KW-1133">Transmembrane helix</keyword>
<protein>
    <submittedName>
        <fullName evidence="8">Flp pilus assembly protein TadB</fullName>
    </submittedName>
</protein>
<evidence type="ECO:0000259" key="7">
    <source>
        <dbReference type="Pfam" id="PF00482"/>
    </source>
</evidence>
<keyword evidence="3 6" id="KW-0812">Transmembrane</keyword>
<evidence type="ECO:0000256" key="2">
    <source>
        <dbReference type="ARBA" id="ARBA00022475"/>
    </source>
</evidence>
<dbReference type="PANTHER" id="PTHR35007:SF1">
    <property type="entry name" value="PILUS ASSEMBLY PROTEIN"/>
    <property type="match status" value="1"/>
</dbReference>
<evidence type="ECO:0000256" key="6">
    <source>
        <dbReference type="SAM" id="Phobius"/>
    </source>
</evidence>
<dbReference type="AlphaFoldDB" id="A0A1H4JJK4"/>
<proteinExistence type="predicted"/>
<feature type="transmembrane region" description="Helical" evidence="6">
    <location>
        <begin position="274"/>
        <end position="294"/>
    </location>
</feature>
<keyword evidence="2" id="KW-1003">Cell membrane</keyword>
<dbReference type="Proteomes" id="UP000199622">
    <property type="component" value="Unassembled WGS sequence"/>
</dbReference>
<evidence type="ECO:0000256" key="4">
    <source>
        <dbReference type="ARBA" id="ARBA00022989"/>
    </source>
</evidence>
<dbReference type="EMBL" id="FNSO01000003">
    <property type="protein sequence ID" value="SEB46195.1"/>
    <property type="molecule type" value="Genomic_DNA"/>
</dbReference>
<name>A0A1H4JJK4_9PSEU</name>
<evidence type="ECO:0000256" key="5">
    <source>
        <dbReference type="ARBA" id="ARBA00023136"/>
    </source>
</evidence>
<feature type="transmembrane region" description="Helical" evidence="6">
    <location>
        <begin position="90"/>
        <end position="112"/>
    </location>
</feature>
<dbReference type="STRING" id="208445.SAMN04489727_1941"/>
<dbReference type="InterPro" id="IPR018076">
    <property type="entry name" value="T2SS_GspF_dom"/>
</dbReference>
<evidence type="ECO:0000313" key="9">
    <source>
        <dbReference type="Proteomes" id="UP000199622"/>
    </source>
</evidence>
<comment type="subcellular location">
    <subcellularLocation>
        <location evidence="1">Cell membrane</location>
        <topology evidence="1">Multi-pass membrane protein</topology>
    </subcellularLocation>
</comment>